<organism evidence="2 3">
    <name type="scientific">Streptomyces echinoruber</name>
    <dbReference type="NCBI Taxonomy" id="68898"/>
    <lineage>
        <taxon>Bacteria</taxon>
        <taxon>Bacillati</taxon>
        <taxon>Actinomycetota</taxon>
        <taxon>Actinomycetes</taxon>
        <taxon>Kitasatosporales</taxon>
        <taxon>Streptomycetaceae</taxon>
        <taxon>Streptomyces</taxon>
    </lineage>
</organism>
<accession>A0A918RJB1</accession>
<evidence type="ECO:0000313" key="2">
    <source>
        <dbReference type="EMBL" id="GHA01050.1"/>
    </source>
</evidence>
<protein>
    <recommendedName>
        <fullName evidence="4">Lipoprotein</fullName>
    </recommendedName>
</protein>
<dbReference type="AlphaFoldDB" id="A0A918RJB1"/>
<sequence length="135" mass="14629">MSRVPVCPFCQRVRCICPPRAAKAPRSLLAAVAAAGLLLLAGCGSSQPHGTVTGKDYEAARTTWHTVTTTKRVCTTSSRRVGKSTSTVRSCRTVPTGIRRVAGYRPACWQLELSTGDEVCVSEHTWRTTHVGDHY</sequence>
<comment type="caution">
    <text evidence="2">The sequence shown here is derived from an EMBL/GenBank/DDBJ whole genome shotgun (WGS) entry which is preliminary data.</text>
</comment>
<keyword evidence="3" id="KW-1185">Reference proteome</keyword>
<evidence type="ECO:0008006" key="4">
    <source>
        <dbReference type="Google" id="ProtNLM"/>
    </source>
</evidence>
<name>A0A918RJB1_9ACTN</name>
<keyword evidence="1" id="KW-0732">Signal</keyword>
<feature type="signal peptide" evidence="1">
    <location>
        <begin position="1"/>
        <end position="30"/>
    </location>
</feature>
<gene>
    <name evidence="2" type="ORF">GCM10010389_45470</name>
</gene>
<proteinExistence type="predicted"/>
<dbReference type="RefSeq" id="WP_190059315.1">
    <property type="nucleotide sequence ID" value="NZ_BMWH01000020.1"/>
</dbReference>
<dbReference type="EMBL" id="BMWH01000020">
    <property type="protein sequence ID" value="GHA01050.1"/>
    <property type="molecule type" value="Genomic_DNA"/>
</dbReference>
<dbReference type="Proteomes" id="UP000623010">
    <property type="component" value="Unassembled WGS sequence"/>
</dbReference>
<reference evidence="2" key="1">
    <citation type="journal article" date="2014" name="Int. J. Syst. Evol. Microbiol.">
        <title>Complete genome sequence of Corynebacterium casei LMG S-19264T (=DSM 44701T), isolated from a smear-ripened cheese.</title>
        <authorList>
            <consortium name="US DOE Joint Genome Institute (JGI-PGF)"/>
            <person name="Walter F."/>
            <person name="Albersmeier A."/>
            <person name="Kalinowski J."/>
            <person name="Ruckert C."/>
        </authorList>
    </citation>
    <scope>NUCLEOTIDE SEQUENCE</scope>
    <source>
        <strain evidence="2">JCM 5016</strain>
    </source>
</reference>
<reference evidence="2" key="2">
    <citation type="submission" date="2020-09" db="EMBL/GenBank/DDBJ databases">
        <authorList>
            <person name="Sun Q."/>
            <person name="Ohkuma M."/>
        </authorList>
    </citation>
    <scope>NUCLEOTIDE SEQUENCE</scope>
    <source>
        <strain evidence="2">JCM 5016</strain>
    </source>
</reference>
<evidence type="ECO:0000313" key="3">
    <source>
        <dbReference type="Proteomes" id="UP000623010"/>
    </source>
</evidence>
<feature type="chain" id="PRO_5039366707" description="Lipoprotein" evidence="1">
    <location>
        <begin position="31"/>
        <end position="135"/>
    </location>
</feature>
<evidence type="ECO:0000256" key="1">
    <source>
        <dbReference type="SAM" id="SignalP"/>
    </source>
</evidence>